<proteinExistence type="predicted"/>
<sequence>MSKKQLFHIIWTTFNEYPVWDRNGNWQKLLDTYAELQKQNINYINCNPSRELPTEYVNRDSRNDRLLLDEKSMNQLRLDIEKLCRQNGDRIIDGPDIAMLNISESKVEMLVFSDVTSINQKIARLKSRTATLLSFEYPDKFVGKGTWGKGFWYSTIFNKEDLAISIIKNSFPLEI</sequence>
<reference evidence="2" key="1">
    <citation type="submission" date="2016-11" db="EMBL/GenBank/DDBJ databases">
        <authorList>
            <person name="Varghese N."/>
            <person name="Submissions S."/>
        </authorList>
    </citation>
    <scope>NUCLEOTIDE SEQUENCE [LARGE SCALE GENOMIC DNA]</scope>
    <source>
        <strain evidence="2">DSM 27619</strain>
    </source>
</reference>
<gene>
    <name evidence="1" type="ORF">SAMN05443633_103318</name>
</gene>
<dbReference type="EMBL" id="FQUT01000003">
    <property type="protein sequence ID" value="SHF23517.1"/>
    <property type="molecule type" value="Genomic_DNA"/>
</dbReference>
<evidence type="ECO:0000313" key="1">
    <source>
        <dbReference type="EMBL" id="SHF23517.1"/>
    </source>
</evidence>
<dbReference type="Proteomes" id="UP000184518">
    <property type="component" value="Unassembled WGS sequence"/>
</dbReference>
<name>A0A1M5A088_9FLAO</name>
<dbReference type="OrthoDB" id="1257566at2"/>
<accession>A0A1M5A088</accession>
<protein>
    <submittedName>
        <fullName evidence="1">Uncharacterized protein</fullName>
    </submittedName>
</protein>
<dbReference type="STRING" id="1416778.SAMN05443633_103318"/>
<dbReference type="AlphaFoldDB" id="A0A1M5A088"/>
<keyword evidence="2" id="KW-1185">Reference proteome</keyword>
<organism evidence="1 2">
    <name type="scientific">Chryseobacterium arachidis</name>
    <dbReference type="NCBI Taxonomy" id="1416778"/>
    <lineage>
        <taxon>Bacteria</taxon>
        <taxon>Pseudomonadati</taxon>
        <taxon>Bacteroidota</taxon>
        <taxon>Flavobacteriia</taxon>
        <taxon>Flavobacteriales</taxon>
        <taxon>Weeksellaceae</taxon>
        <taxon>Chryseobacterium group</taxon>
        <taxon>Chryseobacterium</taxon>
    </lineage>
</organism>
<dbReference type="RefSeq" id="WP_072955287.1">
    <property type="nucleotide sequence ID" value="NZ_FQUT01000003.1"/>
</dbReference>
<evidence type="ECO:0000313" key="2">
    <source>
        <dbReference type="Proteomes" id="UP000184518"/>
    </source>
</evidence>